<proteinExistence type="predicted"/>
<comment type="caution">
    <text evidence="2">The sequence shown here is derived from an EMBL/GenBank/DDBJ whole genome shotgun (WGS) entry which is preliminary data.</text>
</comment>
<accession>A0AAD7FKV6</accession>
<keyword evidence="3" id="KW-1185">Reference proteome</keyword>
<gene>
    <name evidence="2" type="ORF">FB45DRAFT_836078</name>
</gene>
<feature type="signal peptide" evidence="1">
    <location>
        <begin position="1"/>
        <end position="19"/>
    </location>
</feature>
<sequence length="130" mass="13915">MKFTCAALFTALLAAAANAAAVPLTTRDVFTPPVTYPHAGTVWVSGQTHNVTWDTSNAPAQITNKIGMIFLRKTDLTTPLILADNFDILLGRIEVKVPLVVEGSDYQLVLFGDSGNFSPEFTIQGSGIAF</sequence>
<evidence type="ECO:0000256" key="1">
    <source>
        <dbReference type="SAM" id="SignalP"/>
    </source>
</evidence>
<name>A0AAD7FKV6_9AGAR</name>
<keyword evidence="1" id="KW-0732">Signal</keyword>
<reference evidence="2" key="1">
    <citation type="submission" date="2023-03" db="EMBL/GenBank/DDBJ databases">
        <title>Massive genome expansion in bonnet fungi (Mycena s.s.) driven by repeated elements and novel gene families across ecological guilds.</title>
        <authorList>
            <consortium name="Lawrence Berkeley National Laboratory"/>
            <person name="Harder C.B."/>
            <person name="Miyauchi S."/>
            <person name="Viragh M."/>
            <person name="Kuo A."/>
            <person name="Thoen E."/>
            <person name="Andreopoulos B."/>
            <person name="Lu D."/>
            <person name="Skrede I."/>
            <person name="Drula E."/>
            <person name="Henrissat B."/>
            <person name="Morin E."/>
            <person name="Kohler A."/>
            <person name="Barry K."/>
            <person name="LaButti K."/>
            <person name="Morin E."/>
            <person name="Salamov A."/>
            <person name="Lipzen A."/>
            <person name="Mereny Z."/>
            <person name="Hegedus B."/>
            <person name="Baldrian P."/>
            <person name="Stursova M."/>
            <person name="Weitz H."/>
            <person name="Taylor A."/>
            <person name="Grigoriev I.V."/>
            <person name="Nagy L.G."/>
            <person name="Martin F."/>
            <person name="Kauserud H."/>
        </authorList>
    </citation>
    <scope>NUCLEOTIDE SEQUENCE</scope>
    <source>
        <strain evidence="2">9284</strain>
    </source>
</reference>
<dbReference type="Proteomes" id="UP001221142">
    <property type="component" value="Unassembled WGS sequence"/>
</dbReference>
<dbReference type="AlphaFoldDB" id="A0AAD7FKV6"/>
<evidence type="ECO:0000313" key="3">
    <source>
        <dbReference type="Proteomes" id="UP001221142"/>
    </source>
</evidence>
<protein>
    <submittedName>
        <fullName evidence="2">Uncharacterized protein</fullName>
    </submittedName>
</protein>
<feature type="chain" id="PRO_5042212588" evidence="1">
    <location>
        <begin position="20"/>
        <end position="130"/>
    </location>
</feature>
<organism evidence="2 3">
    <name type="scientific">Roridomyces roridus</name>
    <dbReference type="NCBI Taxonomy" id="1738132"/>
    <lineage>
        <taxon>Eukaryota</taxon>
        <taxon>Fungi</taxon>
        <taxon>Dikarya</taxon>
        <taxon>Basidiomycota</taxon>
        <taxon>Agaricomycotina</taxon>
        <taxon>Agaricomycetes</taxon>
        <taxon>Agaricomycetidae</taxon>
        <taxon>Agaricales</taxon>
        <taxon>Marasmiineae</taxon>
        <taxon>Mycenaceae</taxon>
        <taxon>Roridomyces</taxon>
    </lineage>
</organism>
<evidence type="ECO:0000313" key="2">
    <source>
        <dbReference type="EMBL" id="KAJ7625800.1"/>
    </source>
</evidence>
<dbReference type="EMBL" id="JARKIF010000012">
    <property type="protein sequence ID" value="KAJ7625800.1"/>
    <property type="molecule type" value="Genomic_DNA"/>
</dbReference>